<protein>
    <recommendedName>
        <fullName evidence="10">DoxX family protein</fullName>
    </recommendedName>
</protein>
<evidence type="ECO:0000313" key="8">
    <source>
        <dbReference type="EMBL" id="GIM80023.1"/>
    </source>
</evidence>
<dbReference type="Proteomes" id="UP000680865">
    <property type="component" value="Unassembled WGS sequence"/>
</dbReference>
<name>A0A919W512_9ACTN</name>
<proteinExistence type="inferred from homology"/>
<feature type="transmembrane region" description="Helical" evidence="7">
    <location>
        <begin position="107"/>
        <end position="128"/>
    </location>
</feature>
<dbReference type="InterPro" id="IPR051907">
    <property type="entry name" value="DoxX-like_oxidoreductase"/>
</dbReference>
<dbReference type="EMBL" id="BOQP01000041">
    <property type="protein sequence ID" value="GIM80023.1"/>
    <property type="molecule type" value="Genomic_DNA"/>
</dbReference>
<comment type="subcellular location">
    <subcellularLocation>
        <location evidence="1">Cell membrane</location>
        <topology evidence="1">Multi-pass membrane protein</topology>
    </subcellularLocation>
</comment>
<evidence type="ECO:0008006" key="10">
    <source>
        <dbReference type="Google" id="ProtNLM"/>
    </source>
</evidence>
<keyword evidence="3" id="KW-1003">Cell membrane</keyword>
<gene>
    <name evidence="8" type="ORF">Aco04nite_68490</name>
</gene>
<evidence type="ECO:0000256" key="5">
    <source>
        <dbReference type="ARBA" id="ARBA00022989"/>
    </source>
</evidence>
<feature type="transmembrane region" description="Helical" evidence="7">
    <location>
        <begin position="9"/>
        <end position="27"/>
    </location>
</feature>
<dbReference type="InterPro" id="IPR032808">
    <property type="entry name" value="DoxX"/>
</dbReference>
<evidence type="ECO:0000256" key="6">
    <source>
        <dbReference type="ARBA" id="ARBA00023136"/>
    </source>
</evidence>
<evidence type="ECO:0000313" key="9">
    <source>
        <dbReference type="Proteomes" id="UP000680865"/>
    </source>
</evidence>
<dbReference type="RefSeq" id="WP_213001340.1">
    <property type="nucleotide sequence ID" value="NZ_BAAATW010000007.1"/>
</dbReference>
<evidence type="ECO:0000256" key="7">
    <source>
        <dbReference type="SAM" id="Phobius"/>
    </source>
</evidence>
<accession>A0A919W512</accession>
<evidence type="ECO:0000256" key="1">
    <source>
        <dbReference type="ARBA" id="ARBA00004651"/>
    </source>
</evidence>
<comment type="caution">
    <text evidence="8">The sequence shown here is derived from an EMBL/GenBank/DDBJ whole genome shotgun (WGS) entry which is preliminary data.</text>
</comment>
<organism evidence="8 9">
    <name type="scientific">Winogradskya consettensis</name>
    <dbReference type="NCBI Taxonomy" id="113560"/>
    <lineage>
        <taxon>Bacteria</taxon>
        <taxon>Bacillati</taxon>
        <taxon>Actinomycetota</taxon>
        <taxon>Actinomycetes</taxon>
        <taxon>Micromonosporales</taxon>
        <taxon>Micromonosporaceae</taxon>
        <taxon>Winogradskya</taxon>
    </lineage>
</organism>
<keyword evidence="4 7" id="KW-0812">Transmembrane</keyword>
<comment type="similarity">
    <text evidence="2">Belongs to the DoxX family.</text>
</comment>
<dbReference type="PANTHER" id="PTHR33452:SF1">
    <property type="entry name" value="INNER MEMBRANE PROTEIN YPHA-RELATED"/>
    <property type="match status" value="1"/>
</dbReference>
<sequence length="145" mass="14940">MNTTTLRDVVLLITRIAVGVVLVAHGWQKFTEGGLDGTGASFDQMGVPLPVVSAWFAAIVELAGGIALIAGIAVPVVGLLLAADMLGAFFIVHLSNGVFVAGNGYELVLTLAAAALLFAAIGAGRYSIDRLLAPRLPRFLTGRPA</sequence>
<keyword evidence="5 7" id="KW-1133">Transmembrane helix</keyword>
<dbReference type="GO" id="GO:0005886">
    <property type="term" value="C:plasma membrane"/>
    <property type="evidence" value="ECO:0007669"/>
    <property type="project" value="UniProtKB-SubCell"/>
</dbReference>
<evidence type="ECO:0000256" key="3">
    <source>
        <dbReference type="ARBA" id="ARBA00022475"/>
    </source>
</evidence>
<feature type="transmembrane region" description="Helical" evidence="7">
    <location>
        <begin position="76"/>
        <end position="95"/>
    </location>
</feature>
<dbReference type="PANTHER" id="PTHR33452">
    <property type="entry name" value="OXIDOREDUCTASE CATD-RELATED"/>
    <property type="match status" value="1"/>
</dbReference>
<keyword evidence="9" id="KW-1185">Reference proteome</keyword>
<dbReference type="Pfam" id="PF07681">
    <property type="entry name" value="DoxX"/>
    <property type="match status" value="1"/>
</dbReference>
<feature type="transmembrane region" description="Helical" evidence="7">
    <location>
        <begin position="47"/>
        <end position="69"/>
    </location>
</feature>
<evidence type="ECO:0000256" key="4">
    <source>
        <dbReference type="ARBA" id="ARBA00022692"/>
    </source>
</evidence>
<dbReference type="AlphaFoldDB" id="A0A919W512"/>
<evidence type="ECO:0000256" key="2">
    <source>
        <dbReference type="ARBA" id="ARBA00006679"/>
    </source>
</evidence>
<reference evidence="8" key="1">
    <citation type="submission" date="2021-03" db="EMBL/GenBank/DDBJ databases">
        <title>Whole genome shotgun sequence of Actinoplanes consettensis NBRC 14913.</title>
        <authorList>
            <person name="Komaki H."/>
            <person name="Tamura T."/>
        </authorList>
    </citation>
    <scope>NUCLEOTIDE SEQUENCE</scope>
    <source>
        <strain evidence="8">NBRC 14913</strain>
    </source>
</reference>
<keyword evidence="6 7" id="KW-0472">Membrane</keyword>